<feature type="region of interest" description="Disordered" evidence="2">
    <location>
        <begin position="126"/>
        <end position="146"/>
    </location>
</feature>
<sequence length="146" mass="17414">METDIKKLKKDVDNLENKNNAEENTQLKEKLSNLEEAILTLEQEKADMVQKLSQAKQEGVKLDKESEERRYNEISEIRIENDKKLKELTEKYEKEYDVLQNKLLKVRIINLKLILYNFAKKMQEKENASKLTEKENEVTKRIEEIK</sequence>
<dbReference type="WBParaSite" id="scaffold23764_cov167.g20168">
    <property type="protein sequence ID" value="scaffold23764_cov167.g20168"/>
    <property type="gene ID" value="scaffold23764_cov167.g20168"/>
</dbReference>
<evidence type="ECO:0000313" key="3">
    <source>
        <dbReference type="Proteomes" id="UP000887561"/>
    </source>
</evidence>
<dbReference type="AlphaFoldDB" id="A0A915M330"/>
<proteinExistence type="predicted"/>
<name>A0A915M330_MELJA</name>
<protein>
    <submittedName>
        <fullName evidence="4">Uncharacterized protein</fullName>
    </submittedName>
</protein>
<accession>A0A915M330</accession>
<evidence type="ECO:0000256" key="1">
    <source>
        <dbReference type="SAM" id="Coils"/>
    </source>
</evidence>
<feature type="coiled-coil region" evidence="1">
    <location>
        <begin position="5"/>
        <end position="58"/>
    </location>
</feature>
<evidence type="ECO:0000313" key="4">
    <source>
        <dbReference type="WBParaSite" id="scaffold23764_cov167.g20168"/>
    </source>
</evidence>
<organism evidence="3 4">
    <name type="scientific">Meloidogyne javanica</name>
    <name type="common">Root-knot nematode worm</name>
    <dbReference type="NCBI Taxonomy" id="6303"/>
    <lineage>
        <taxon>Eukaryota</taxon>
        <taxon>Metazoa</taxon>
        <taxon>Ecdysozoa</taxon>
        <taxon>Nematoda</taxon>
        <taxon>Chromadorea</taxon>
        <taxon>Rhabditida</taxon>
        <taxon>Tylenchina</taxon>
        <taxon>Tylenchomorpha</taxon>
        <taxon>Tylenchoidea</taxon>
        <taxon>Meloidogynidae</taxon>
        <taxon>Meloidogyninae</taxon>
        <taxon>Meloidogyne</taxon>
        <taxon>Meloidogyne incognita group</taxon>
    </lineage>
</organism>
<reference evidence="4" key="1">
    <citation type="submission" date="2022-11" db="UniProtKB">
        <authorList>
            <consortium name="WormBaseParasite"/>
        </authorList>
    </citation>
    <scope>IDENTIFICATION</scope>
</reference>
<evidence type="ECO:0000256" key="2">
    <source>
        <dbReference type="SAM" id="MobiDB-lite"/>
    </source>
</evidence>
<keyword evidence="1" id="KW-0175">Coiled coil</keyword>
<keyword evidence="3" id="KW-1185">Reference proteome</keyword>
<dbReference type="Proteomes" id="UP000887561">
    <property type="component" value="Unplaced"/>
</dbReference>